<evidence type="ECO:0000259" key="7">
    <source>
        <dbReference type="Pfam" id="PF10277"/>
    </source>
</evidence>
<keyword evidence="3 6" id="KW-1133">Transmembrane helix</keyword>
<dbReference type="Pfam" id="PF10277">
    <property type="entry name" value="Frag1"/>
    <property type="match status" value="1"/>
</dbReference>
<feature type="transmembrane region" description="Helical" evidence="6">
    <location>
        <begin position="130"/>
        <end position="148"/>
    </location>
</feature>
<accession>A0ABQ9NIW4</accession>
<gene>
    <name evidence="8" type="ORF">H2201_007477</name>
</gene>
<feature type="region of interest" description="Disordered" evidence="5">
    <location>
        <begin position="281"/>
        <end position="318"/>
    </location>
</feature>
<feature type="transmembrane region" description="Helical" evidence="6">
    <location>
        <begin position="196"/>
        <end position="218"/>
    </location>
</feature>
<sequence length="318" mass="35849">MWIISYWVVPLFSAIVWLAMLLALFLNWIAKGKPIYPSMGPNQSIAYISDEGAQELKPLFIAMGGVSVISFDLGFILERWLRHKGRLVENTSNWQKLFNICSALFGIIGAAGLILLAIFDTLRHERLHQYFLIIGGYILSAIFICAEYQRLGIHYRQYRILRASFWVKLTFIFLELALCIAFGVTQNQENLNTSAILEWVIALVYTFYVLCFFIDFIPAVRTKHHQSRETSVEMGLNNANNDQSFYSDGATHGRTNGYTNGTNGYANGYPDRATNGYANGYTRGNPNSTGINGDTYYPDGHPNALPKPVEAVPPSRNF</sequence>
<evidence type="ECO:0000256" key="6">
    <source>
        <dbReference type="SAM" id="Phobius"/>
    </source>
</evidence>
<feature type="transmembrane region" description="Helical" evidence="6">
    <location>
        <begin position="160"/>
        <end position="184"/>
    </location>
</feature>
<keyword evidence="4 6" id="KW-0472">Membrane</keyword>
<evidence type="ECO:0000313" key="8">
    <source>
        <dbReference type="EMBL" id="KAJ9659213.1"/>
    </source>
</evidence>
<dbReference type="EMBL" id="JAPDRL010000078">
    <property type="protein sequence ID" value="KAJ9659213.1"/>
    <property type="molecule type" value="Genomic_DNA"/>
</dbReference>
<feature type="transmembrane region" description="Helical" evidence="6">
    <location>
        <begin position="97"/>
        <end position="118"/>
    </location>
</feature>
<keyword evidence="9" id="KW-1185">Reference proteome</keyword>
<comment type="subcellular location">
    <subcellularLocation>
        <location evidence="1">Endomembrane system</location>
        <topology evidence="1">Multi-pass membrane protein</topology>
    </subcellularLocation>
</comment>
<dbReference type="PANTHER" id="PTHR21324:SF2">
    <property type="entry name" value="EG:22E5.9 PROTEIN"/>
    <property type="match status" value="1"/>
</dbReference>
<dbReference type="PANTHER" id="PTHR21324">
    <property type="entry name" value="FASTING-INDUCIBLE INTEGRAL MEMBRANE PROTEIN TM6P1-RELATED"/>
    <property type="match status" value="1"/>
</dbReference>
<evidence type="ECO:0000256" key="2">
    <source>
        <dbReference type="ARBA" id="ARBA00022692"/>
    </source>
</evidence>
<feature type="domain" description="CWH43-like N-terminal" evidence="7">
    <location>
        <begin position="6"/>
        <end position="218"/>
    </location>
</feature>
<proteinExistence type="predicted"/>
<comment type="caution">
    <text evidence="8">The sequence shown here is derived from an EMBL/GenBank/DDBJ whole genome shotgun (WGS) entry which is preliminary data.</text>
</comment>
<feature type="transmembrane region" description="Helical" evidence="6">
    <location>
        <begin position="7"/>
        <end position="30"/>
    </location>
</feature>
<name>A0ABQ9NIW4_9PEZI</name>
<evidence type="ECO:0000256" key="3">
    <source>
        <dbReference type="ARBA" id="ARBA00022989"/>
    </source>
</evidence>
<keyword evidence="2 6" id="KW-0812">Transmembrane</keyword>
<dbReference type="Proteomes" id="UP001172684">
    <property type="component" value="Unassembled WGS sequence"/>
</dbReference>
<evidence type="ECO:0000256" key="1">
    <source>
        <dbReference type="ARBA" id="ARBA00004127"/>
    </source>
</evidence>
<feature type="compositionally biased region" description="Polar residues" evidence="5">
    <location>
        <begin position="282"/>
        <end position="292"/>
    </location>
</feature>
<dbReference type="InterPro" id="IPR019402">
    <property type="entry name" value="CWH43_N"/>
</dbReference>
<reference evidence="8" key="1">
    <citation type="submission" date="2022-10" db="EMBL/GenBank/DDBJ databases">
        <title>Culturing micro-colonial fungi from biological soil crusts in the Mojave desert and describing Neophaeococcomyces mojavensis, and introducing the new genera and species Taxawa tesnikishii.</title>
        <authorList>
            <person name="Kurbessoian T."/>
            <person name="Stajich J.E."/>
        </authorList>
    </citation>
    <scope>NUCLEOTIDE SEQUENCE</scope>
    <source>
        <strain evidence="8">TK_1</strain>
    </source>
</reference>
<organism evidence="8 9">
    <name type="scientific">Coniosporium apollinis</name>
    <dbReference type="NCBI Taxonomy" id="61459"/>
    <lineage>
        <taxon>Eukaryota</taxon>
        <taxon>Fungi</taxon>
        <taxon>Dikarya</taxon>
        <taxon>Ascomycota</taxon>
        <taxon>Pezizomycotina</taxon>
        <taxon>Dothideomycetes</taxon>
        <taxon>Dothideomycetes incertae sedis</taxon>
        <taxon>Coniosporium</taxon>
    </lineage>
</organism>
<feature type="transmembrane region" description="Helical" evidence="6">
    <location>
        <begin position="59"/>
        <end position="77"/>
    </location>
</feature>
<evidence type="ECO:0000313" key="9">
    <source>
        <dbReference type="Proteomes" id="UP001172684"/>
    </source>
</evidence>
<evidence type="ECO:0000256" key="4">
    <source>
        <dbReference type="ARBA" id="ARBA00023136"/>
    </source>
</evidence>
<dbReference type="InterPro" id="IPR050911">
    <property type="entry name" value="DRAM/TMEM150_Autophagy_Mod"/>
</dbReference>
<evidence type="ECO:0000256" key="5">
    <source>
        <dbReference type="SAM" id="MobiDB-lite"/>
    </source>
</evidence>
<protein>
    <recommendedName>
        <fullName evidence="7">CWH43-like N-terminal domain-containing protein</fullName>
    </recommendedName>
</protein>